<name>A0A1M7XWL1_9BACT</name>
<organism evidence="7 8">
    <name type="scientific">Desulfopila aestuarii DSM 18488</name>
    <dbReference type="NCBI Taxonomy" id="1121416"/>
    <lineage>
        <taxon>Bacteria</taxon>
        <taxon>Pseudomonadati</taxon>
        <taxon>Thermodesulfobacteriota</taxon>
        <taxon>Desulfobulbia</taxon>
        <taxon>Desulfobulbales</taxon>
        <taxon>Desulfocapsaceae</taxon>
        <taxon>Desulfopila</taxon>
    </lineage>
</organism>
<evidence type="ECO:0000256" key="2">
    <source>
        <dbReference type="ARBA" id="ARBA00022840"/>
    </source>
</evidence>
<feature type="compositionally biased region" description="Polar residues" evidence="4">
    <location>
        <begin position="1"/>
        <end position="10"/>
    </location>
</feature>
<dbReference type="Proteomes" id="UP000184603">
    <property type="component" value="Unassembled WGS sequence"/>
</dbReference>
<feature type="region of interest" description="Disordered" evidence="4">
    <location>
        <begin position="1"/>
        <end position="26"/>
    </location>
</feature>
<dbReference type="Gene3D" id="3.40.50.300">
    <property type="entry name" value="P-loop containing nucleotide triphosphate hydrolases"/>
    <property type="match status" value="1"/>
</dbReference>
<dbReference type="Pfam" id="PF17863">
    <property type="entry name" value="AAA_lid_2"/>
    <property type="match status" value="1"/>
</dbReference>
<gene>
    <name evidence="7" type="ORF">SAMN02745220_00316</name>
</gene>
<dbReference type="AlphaFoldDB" id="A0A1M7XWL1"/>
<keyword evidence="1" id="KW-0547">Nucleotide-binding</keyword>
<dbReference type="InterPro" id="IPR027417">
    <property type="entry name" value="P-loop_NTPase"/>
</dbReference>
<feature type="domain" description="ATPase AAA-3" evidence="5">
    <location>
        <begin position="77"/>
        <end position="207"/>
    </location>
</feature>
<dbReference type="PIRSF" id="PIRSF002849">
    <property type="entry name" value="AAA_ATPase_chaperone_MoxR_prd"/>
    <property type="match status" value="1"/>
</dbReference>
<evidence type="ECO:0000256" key="3">
    <source>
        <dbReference type="ARBA" id="ARBA00061607"/>
    </source>
</evidence>
<dbReference type="FunFam" id="3.40.50.300:FF:000640">
    <property type="entry name" value="MoxR family ATPase"/>
    <property type="match status" value="1"/>
</dbReference>
<dbReference type="SUPFAM" id="SSF52540">
    <property type="entry name" value="P-loop containing nucleoside triphosphate hydrolases"/>
    <property type="match status" value="1"/>
</dbReference>
<dbReference type="Pfam" id="PF07726">
    <property type="entry name" value="AAA_3"/>
    <property type="match status" value="1"/>
</dbReference>
<evidence type="ECO:0000259" key="5">
    <source>
        <dbReference type="Pfam" id="PF07726"/>
    </source>
</evidence>
<dbReference type="STRING" id="1121416.SAMN02745220_00316"/>
<dbReference type="PANTHER" id="PTHR42759">
    <property type="entry name" value="MOXR FAMILY PROTEIN"/>
    <property type="match status" value="1"/>
</dbReference>
<dbReference type="PANTHER" id="PTHR42759:SF1">
    <property type="entry name" value="MAGNESIUM-CHELATASE SUBUNIT CHLD"/>
    <property type="match status" value="1"/>
</dbReference>
<evidence type="ECO:0000259" key="6">
    <source>
        <dbReference type="Pfam" id="PF17863"/>
    </source>
</evidence>
<dbReference type="EMBL" id="FRFE01000001">
    <property type="protein sequence ID" value="SHO43154.1"/>
    <property type="molecule type" value="Genomic_DNA"/>
</dbReference>
<evidence type="ECO:0000313" key="8">
    <source>
        <dbReference type="Proteomes" id="UP000184603"/>
    </source>
</evidence>
<evidence type="ECO:0000256" key="1">
    <source>
        <dbReference type="ARBA" id="ARBA00022741"/>
    </source>
</evidence>
<evidence type="ECO:0000256" key="4">
    <source>
        <dbReference type="SAM" id="MobiDB-lite"/>
    </source>
</evidence>
<dbReference type="OrthoDB" id="9808397at2"/>
<proteinExistence type="inferred from homology"/>
<feature type="domain" description="ChlI/MoxR AAA lid" evidence="6">
    <location>
        <begin position="284"/>
        <end position="350"/>
    </location>
</feature>
<dbReference type="InterPro" id="IPR011703">
    <property type="entry name" value="ATPase_AAA-3"/>
</dbReference>
<protein>
    <submittedName>
        <fullName evidence="7">MoxR-like ATPase</fullName>
    </submittedName>
</protein>
<dbReference type="Gene3D" id="1.10.8.80">
    <property type="entry name" value="Magnesium chelatase subunit I, C-Terminal domain"/>
    <property type="match status" value="1"/>
</dbReference>
<dbReference type="CDD" id="cd00009">
    <property type="entry name" value="AAA"/>
    <property type="match status" value="1"/>
</dbReference>
<keyword evidence="8" id="KW-1185">Reference proteome</keyword>
<comment type="similarity">
    <text evidence="3">Belongs to the MoxR family.</text>
</comment>
<dbReference type="InterPro" id="IPR041628">
    <property type="entry name" value="ChlI/MoxR_AAA_lid"/>
</dbReference>
<sequence length="357" mass="39682">MFRQNQQTTLPPAAPPASPNPAPPPGDAIYRSIQEINESVQRSSAWLPPLRREIGKMIIGQEHLVERLLVGMLTGGHILLEGLPGLAKTLAVKTLAKAVQTEFRRIQFTPDMLPADIIGTEIYNPQQTSFVVKQGPIFSSLILADEINRAPAKVQSALLEAMQEKQVTIGEETFRLPELFLVLATQNPIEQEGTYPLPEAQVDRFMLKVVVNYPSMAEERKILDAMDSTEAEINVIPVAKPEDILAARKVMNSIYMDEKIRDYIVSLVYATREPKKFQLDLQGYIETGASPRATINLKLVAKSLAFLAGRGYVTPDDVKDAAMDVMRHRLRISYEAEAEGVTSEDIIRKILDTVPVP</sequence>
<dbReference type="InterPro" id="IPR050764">
    <property type="entry name" value="CbbQ/NirQ/NorQ/GpvN"/>
</dbReference>
<dbReference type="GO" id="GO:0016887">
    <property type="term" value="F:ATP hydrolysis activity"/>
    <property type="evidence" value="ECO:0007669"/>
    <property type="project" value="InterPro"/>
</dbReference>
<keyword evidence="2" id="KW-0067">ATP-binding</keyword>
<evidence type="ECO:0000313" key="7">
    <source>
        <dbReference type="EMBL" id="SHO43154.1"/>
    </source>
</evidence>
<dbReference type="GO" id="GO:0005524">
    <property type="term" value="F:ATP binding"/>
    <property type="evidence" value="ECO:0007669"/>
    <property type="project" value="UniProtKB-KW"/>
</dbReference>
<reference evidence="7 8" key="1">
    <citation type="submission" date="2016-12" db="EMBL/GenBank/DDBJ databases">
        <authorList>
            <person name="Song W.-J."/>
            <person name="Kurnit D.M."/>
        </authorList>
    </citation>
    <scope>NUCLEOTIDE SEQUENCE [LARGE SCALE GENOMIC DNA]</scope>
    <source>
        <strain evidence="7 8">DSM 18488</strain>
    </source>
</reference>
<accession>A0A1M7XWL1</accession>
<feature type="compositionally biased region" description="Pro residues" evidence="4">
    <location>
        <begin position="12"/>
        <end position="26"/>
    </location>
</feature>